<evidence type="ECO:0000256" key="5">
    <source>
        <dbReference type="ARBA" id="ARBA00022519"/>
    </source>
</evidence>
<dbReference type="EMBL" id="BNAG01000002">
    <property type="protein sequence ID" value="GHE62842.1"/>
    <property type="molecule type" value="Genomic_DNA"/>
</dbReference>
<keyword evidence="7" id="KW-0653">Protein transport</keyword>
<dbReference type="RefSeq" id="WP_189629862.1">
    <property type="nucleotide sequence ID" value="NZ_BNAG01000002.1"/>
</dbReference>
<dbReference type="InterPro" id="IPR051045">
    <property type="entry name" value="TonB-dependent_transducer"/>
</dbReference>
<evidence type="ECO:0000256" key="6">
    <source>
        <dbReference type="ARBA" id="ARBA00022692"/>
    </source>
</evidence>
<evidence type="ECO:0000259" key="11">
    <source>
        <dbReference type="PROSITE" id="PS52015"/>
    </source>
</evidence>
<keyword evidence="4" id="KW-1003">Cell membrane</keyword>
<accession>A0ABQ3I7C0</accession>
<feature type="chain" id="PRO_5047203709" description="TonB C-terminal domain-containing protein" evidence="10">
    <location>
        <begin position="22"/>
        <end position="310"/>
    </location>
</feature>
<keyword evidence="6" id="KW-0812">Transmembrane</keyword>
<keyword evidence="5" id="KW-0997">Cell inner membrane</keyword>
<dbReference type="Pfam" id="PF03544">
    <property type="entry name" value="TonB_C"/>
    <property type="match status" value="1"/>
</dbReference>
<dbReference type="Proteomes" id="UP000658258">
    <property type="component" value="Unassembled WGS sequence"/>
</dbReference>
<evidence type="ECO:0000256" key="7">
    <source>
        <dbReference type="ARBA" id="ARBA00022927"/>
    </source>
</evidence>
<keyword evidence="8" id="KW-1133">Transmembrane helix</keyword>
<evidence type="ECO:0000313" key="13">
    <source>
        <dbReference type="Proteomes" id="UP000658258"/>
    </source>
</evidence>
<dbReference type="PANTHER" id="PTHR33446">
    <property type="entry name" value="PROTEIN TONB-RELATED"/>
    <property type="match status" value="1"/>
</dbReference>
<evidence type="ECO:0000256" key="10">
    <source>
        <dbReference type="SAM" id="SignalP"/>
    </source>
</evidence>
<comment type="caution">
    <text evidence="12">The sequence shown here is derived from an EMBL/GenBank/DDBJ whole genome shotgun (WGS) entry which is preliminary data.</text>
</comment>
<dbReference type="InterPro" id="IPR037682">
    <property type="entry name" value="TonB_C"/>
</dbReference>
<dbReference type="NCBIfam" id="TIGR01352">
    <property type="entry name" value="tonB_Cterm"/>
    <property type="match status" value="1"/>
</dbReference>
<keyword evidence="10" id="KW-0732">Signal</keyword>
<evidence type="ECO:0000256" key="8">
    <source>
        <dbReference type="ARBA" id="ARBA00022989"/>
    </source>
</evidence>
<evidence type="ECO:0000256" key="1">
    <source>
        <dbReference type="ARBA" id="ARBA00004383"/>
    </source>
</evidence>
<comment type="similarity">
    <text evidence="2">Belongs to the TonB family.</text>
</comment>
<sequence length="310" mass="35309">MRTLILSGVCLLLSFNLFSQANDTTYYSAYHVHLDNSEKEHAAYYELNNGKNREGKVDRFFPSHEPYGYAHYKQNILEGFSRTLFKNGRLKEEGNHSKLTKIGVWKLGFENGQSFATLEFGGDNSSNLYTVISLLDSLGNTLVKDGSGFYKGPEPFNVEATIEGEFRSGIKVGEWVRRKEGRTLDKENYSELGEFVSGTSWDKEGNIYHYTEREVQAEYVGGVEGWHKHLQRNLKYPKKAKRNNIEGAVFLSFIVDKNGEVSNVEVLKGIGYGCDEEAIRVVESSKWLPGLQRGQPVKSRMAFRIVFRLR</sequence>
<evidence type="ECO:0000256" key="9">
    <source>
        <dbReference type="ARBA" id="ARBA00023136"/>
    </source>
</evidence>
<keyword evidence="13" id="KW-1185">Reference proteome</keyword>
<organism evidence="12 13">
    <name type="scientific">Roseivirga thermotolerans</name>
    <dbReference type="NCBI Taxonomy" id="1758176"/>
    <lineage>
        <taxon>Bacteria</taxon>
        <taxon>Pseudomonadati</taxon>
        <taxon>Bacteroidota</taxon>
        <taxon>Cytophagia</taxon>
        <taxon>Cytophagales</taxon>
        <taxon>Roseivirgaceae</taxon>
        <taxon>Roseivirga</taxon>
    </lineage>
</organism>
<comment type="subcellular location">
    <subcellularLocation>
        <location evidence="1">Cell inner membrane</location>
        <topology evidence="1">Single-pass membrane protein</topology>
        <orientation evidence="1">Periplasmic side</orientation>
    </subcellularLocation>
</comment>
<evidence type="ECO:0000256" key="4">
    <source>
        <dbReference type="ARBA" id="ARBA00022475"/>
    </source>
</evidence>
<dbReference type="PANTHER" id="PTHR33446:SF2">
    <property type="entry name" value="PROTEIN TONB"/>
    <property type="match status" value="1"/>
</dbReference>
<dbReference type="Gene3D" id="3.30.1150.10">
    <property type="match status" value="1"/>
</dbReference>
<keyword evidence="3" id="KW-0813">Transport</keyword>
<name>A0ABQ3I7C0_9BACT</name>
<evidence type="ECO:0000256" key="2">
    <source>
        <dbReference type="ARBA" id="ARBA00006555"/>
    </source>
</evidence>
<dbReference type="InterPro" id="IPR006260">
    <property type="entry name" value="TonB/TolA_C"/>
</dbReference>
<keyword evidence="9" id="KW-0472">Membrane</keyword>
<evidence type="ECO:0000256" key="3">
    <source>
        <dbReference type="ARBA" id="ARBA00022448"/>
    </source>
</evidence>
<dbReference type="SUPFAM" id="SSF74653">
    <property type="entry name" value="TolA/TonB C-terminal domain"/>
    <property type="match status" value="1"/>
</dbReference>
<feature type="domain" description="TonB C-terminal" evidence="11">
    <location>
        <begin position="221"/>
        <end position="310"/>
    </location>
</feature>
<feature type="signal peptide" evidence="10">
    <location>
        <begin position="1"/>
        <end position="21"/>
    </location>
</feature>
<evidence type="ECO:0000313" key="12">
    <source>
        <dbReference type="EMBL" id="GHE62842.1"/>
    </source>
</evidence>
<dbReference type="PROSITE" id="PS52015">
    <property type="entry name" value="TONB_CTD"/>
    <property type="match status" value="1"/>
</dbReference>
<protein>
    <recommendedName>
        <fullName evidence="11">TonB C-terminal domain-containing protein</fullName>
    </recommendedName>
</protein>
<proteinExistence type="inferred from homology"/>
<gene>
    <name evidence="12" type="ORF">GCM10011340_17670</name>
</gene>
<dbReference type="SUPFAM" id="SSF82185">
    <property type="entry name" value="Histone H3 K4-specific methyltransferase SET7/9 N-terminal domain"/>
    <property type="match status" value="1"/>
</dbReference>
<reference evidence="13" key="1">
    <citation type="journal article" date="2019" name="Int. J. Syst. Evol. Microbiol.">
        <title>The Global Catalogue of Microorganisms (GCM) 10K type strain sequencing project: providing services to taxonomists for standard genome sequencing and annotation.</title>
        <authorList>
            <consortium name="The Broad Institute Genomics Platform"/>
            <consortium name="The Broad Institute Genome Sequencing Center for Infectious Disease"/>
            <person name="Wu L."/>
            <person name="Ma J."/>
        </authorList>
    </citation>
    <scope>NUCLEOTIDE SEQUENCE [LARGE SCALE GENOMIC DNA]</scope>
    <source>
        <strain evidence="13">CGMCC 1.15111</strain>
    </source>
</reference>